<dbReference type="InterPro" id="IPR042099">
    <property type="entry name" value="ANL_N_sf"/>
</dbReference>
<dbReference type="eggNOG" id="KOG1256">
    <property type="taxonomic scope" value="Eukaryota"/>
</dbReference>
<dbReference type="Pfam" id="PF00501">
    <property type="entry name" value="AMP-binding"/>
    <property type="match status" value="1"/>
</dbReference>
<evidence type="ECO:0000313" key="4">
    <source>
        <dbReference type="EMBL" id="EXF78025.1"/>
    </source>
</evidence>
<proteinExistence type="predicted"/>
<evidence type="ECO:0000313" key="5">
    <source>
        <dbReference type="Proteomes" id="UP000020467"/>
    </source>
</evidence>
<sequence>MVFSTSYPSHVQRILDLRETRPKHQPYSVALPGTSQPGRSNVYRHWQFVDGLLEGIGPDILTAHDMFEATVKSNPKSDYLGRRPYDPIRRCHLPWEWLSFKTVQQRRNNIGKGLAEIHERAGKVGTQFGIGLWCENRPEWSIVDLACMSQSLFSVSLYDTLGPDASEYIIRHAELTCVVTSVSHVPALIALKPNLPGLKCLVILDDAEPRSDNQDSLSRNRLLVSIAEALKLDLQIYSLKEIEQLGAASSRSLRPPQPDDIATINYTSGTTGAPKGVVLTHKGSVAATVGSLLDAGLPGNDVMISYLPLAHVYGRLLEHVGAFSGTKMGYFSGDISNLVDGLQSLRPTVFPSVPRIYNRFGGILKSATLEASGIQGAVSRYIVATKLANLEDKEAPTNKHLLHDRIWGRQIMATLGLDRAHTMITGSAPLDPALHKFLSVVSGSSVVQGYGMTETYACALAQNRADASTGHCGGLVPSTEACLLSVPEMGYTIEDVPCPRGELLLRGPNLFKEYLKNPEQTAESFTEDGWFRTGDIASIDDMGRFTIVDRRKNLLKLAQGEYVSPERLEGIYLSGCRYIAQAFVHGDSLQAFTVGMFGVDPELFAPFASQVLGRVVSSSDLPAIREACADAAVRARVFQDLEAVGKANKFASYERVKNFDLSIEPFSVGNETLTPTLKLQRKKVGDLYRDRLSELYAQVLEGREDHTTAQPVPKL</sequence>
<dbReference type="HOGENOM" id="CLU_000022_45_4_1"/>
<dbReference type="Proteomes" id="UP000020467">
    <property type="component" value="Unassembled WGS sequence"/>
</dbReference>
<dbReference type="InterPro" id="IPR000873">
    <property type="entry name" value="AMP-dep_synth/lig_dom"/>
</dbReference>
<dbReference type="SUPFAM" id="SSF56801">
    <property type="entry name" value="Acetyl-CoA synthetase-like"/>
    <property type="match status" value="1"/>
</dbReference>
<dbReference type="GO" id="GO:0005783">
    <property type="term" value="C:endoplasmic reticulum"/>
    <property type="evidence" value="ECO:0007669"/>
    <property type="project" value="TreeGrafter"/>
</dbReference>
<dbReference type="OrthoDB" id="1700726at2759"/>
<dbReference type="PANTHER" id="PTHR43272">
    <property type="entry name" value="LONG-CHAIN-FATTY-ACID--COA LIGASE"/>
    <property type="match status" value="1"/>
</dbReference>
<evidence type="ECO:0000259" key="3">
    <source>
        <dbReference type="Pfam" id="PF00501"/>
    </source>
</evidence>
<feature type="domain" description="AMP-dependent synthetase/ligase" evidence="3">
    <location>
        <begin position="94"/>
        <end position="515"/>
    </location>
</feature>
<dbReference type="Gene3D" id="3.40.50.12780">
    <property type="entry name" value="N-terminal domain of ligase-like"/>
    <property type="match status" value="1"/>
</dbReference>
<comment type="caution">
    <text evidence="4">The sequence shown here is derived from an EMBL/GenBank/DDBJ whole genome shotgun (WGS) entry which is preliminary data.</text>
</comment>
<dbReference type="EMBL" id="JARH01000671">
    <property type="protein sequence ID" value="EXF78025.1"/>
    <property type="molecule type" value="Genomic_DNA"/>
</dbReference>
<name>A0A010QMU7_9PEZI</name>
<keyword evidence="2" id="KW-0067">ATP-binding</keyword>
<organism evidence="4 5">
    <name type="scientific">Colletotrichum fioriniae PJ7</name>
    <dbReference type="NCBI Taxonomy" id="1445577"/>
    <lineage>
        <taxon>Eukaryota</taxon>
        <taxon>Fungi</taxon>
        <taxon>Dikarya</taxon>
        <taxon>Ascomycota</taxon>
        <taxon>Pezizomycotina</taxon>
        <taxon>Sordariomycetes</taxon>
        <taxon>Hypocreomycetidae</taxon>
        <taxon>Glomerellales</taxon>
        <taxon>Glomerellaceae</taxon>
        <taxon>Colletotrichum</taxon>
        <taxon>Colletotrichum acutatum species complex</taxon>
    </lineage>
</organism>
<dbReference type="PROSITE" id="PS00455">
    <property type="entry name" value="AMP_BINDING"/>
    <property type="match status" value="1"/>
</dbReference>
<dbReference type="AlphaFoldDB" id="A0A010QMU7"/>
<accession>A0A010QMU7</accession>
<keyword evidence="1" id="KW-0547">Nucleotide-binding</keyword>
<evidence type="ECO:0000256" key="2">
    <source>
        <dbReference type="ARBA" id="ARBA00022840"/>
    </source>
</evidence>
<keyword evidence="5" id="KW-1185">Reference proteome</keyword>
<reference evidence="4 5" key="1">
    <citation type="submission" date="2014-02" db="EMBL/GenBank/DDBJ databases">
        <title>The genome sequence of Colletotrichum fioriniae PJ7.</title>
        <authorList>
            <person name="Baroncelli R."/>
            <person name="Thon M.R."/>
        </authorList>
    </citation>
    <scope>NUCLEOTIDE SEQUENCE [LARGE SCALE GENOMIC DNA]</scope>
    <source>
        <strain evidence="4 5">PJ7</strain>
    </source>
</reference>
<dbReference type="GO" id="GO:0004467">
    <property type="term" value="F:long-chain fatty acid-CoA ligase activity"/>
    <property type="evidence" value="ECO:0007669"/>
    <property type="project" value="TreeGrafter"/>
</dbReference>
<evidence type="ECO:0000256" key="1">
    <source>
        <dbReference type="ARBA" id="ARBA00022741"/>
    </source>
</evidence>
<dbReference type="PANTHER" id="PTHR43272:SF33">
    <property type="entry name" value="AMP-BINDING DOMAIN-CONTAINING PROTEIN-RELATED"/>
    <property type="match status" value="1"/>
</dbReference>
<gene>
    <name evidence="4" type="ORF">CFIO01_04371</name>
</gene>
<dbReference type="STRING" id="1445577.A0A010QMU7"/>
<dbReference type="GO" id="GO:0005524">
    <property type="term" value="F:ATP binding"/>
    <property type="evidence" value="ECO:0007669"/>
    <property type="project" value="UniProtKB-KW"/>
</dbReference>
<dbReference type="KEGG" id="cfj:CFIO01_04371"/>
<protein>
    <submittedName>
        <fullName evidence="4">AMP-binding enzyme</fullName>
    </submittedName>
</protein>
<dbReference type="GO" id="GO:0016020">
    <property type="term" value="C:membrane"/>
    <property type="evidence" value="ECO:0007669"/>
    <property type="project" value="TreeGrafter"/>
</dbReference>
<dbReference type="InterPro" id="IPR020845">
    <property type="entry name" value="AMP-binding_CS"/>
</dbReference>